<dbReference type="Proteomes" id="UP000188273">
    <property type="component" value="Chromosome"/>
</dbReference>
<dbReference type="EMBL" id="CP019633">
    <property type="protein sequence ID" value="AQQ09559.1"/>
    <property type="molecule type" value="Genomic_DNA"/>
</dbReference>
<sequence length="185" mass="20677">MYESPWILIIVSAAVFVAVSLFRMFMPEKKAWYQLLIPAAVLASAFIVDFAVETDREAIKAVISNTKEAVVTRDVELLKSTVSKDYRDSRNGTYQGLISVFERFFKSPFLKDLNLRGVEISHDNSKGSFSATAFCKFDPQSEYSSYAGVVIVEGKANLEKQGGEWKIVNVDIDSINNHDVSNLGF</sequence>
<proteinExistence type="predicted"/>
<dbReference type="Gene3D" id="3.10.450.50">
    <property type="match status" value="1"/>
</dbReference>
<dbReference type="InterPro" id="IPR032710">
    <property type="entry name" value="NTF2-like_dom_sf"/>
</dbReference>
<feature type="transmembrane region" description="Helical" evidence="1">
    <location>
        <begin position="32"/>
        <end position="52"/>
    </location>
</feature>
<dbReference type="OrthoDB" id="8445243at2"/>
<keyword evidence="1" id="KW-1133">Transmembrane helix</keyword>
<keyword evidence="1" id="KW-0472">Membrane</keyword>
<dbReference type="KEGG" id="pbu:L21SP3_01365"/>
<feature type="transmembrane region" description="Helical" evidence="1">
    <location>
        <begin position="6"/>
        <end position="25"/>
    </location>
</feature>
<dbReference type="SUPFAM" id="SSF54427">
    <property type="entry name" value="NTF2-like"/>
    <property type="match status" value="1"/>
</dbReference>
<keyword evidence="3" id="KW-1185">Reference proteome</keyword>
<gene>
    <name evidence="2" type="ORF">L21SP3_01365</name>
</gene>
<evidence type="ECO:0000256" key="1">
    <source>
        <dbReference type="SAM" id="Phobius"/>
    </source>
</evidence>
<protein>
    <recommendedName>
        <fullName evidence="4">SnoaL-like domain-containing protein</fullName>
    </recommendedName>
</protein>
<reference evidence="3" key="1">
    <citation type="submission" date="2017-02" db="EMBL/GenBank/DDBJ databases">
        <title>Comparative genomics and description of representatives of a novel lineage of planctomycetes thriving in anoxic sediments.</title>
        <authorList>
            <person name="Spring S."/>
            <person name="Bunk B."/>
            <person name="Sproer C."/>
            <person name="Klenk H.-P."/>
        </authorList>
    </citation>
    <scope>NUCLEOTIDE SEQUENCE [LARGE SCALE GENOMIC DNA]</scope>
    <source>
        <strain evidence="3">L21-RPul-D3</strain>
    </source>
</reference>
<name>A0A1Q2HQ11_9BACT</name>
<evidence type="ECO:0000313" key="3">
    <source>
        <dbReference type="Proteomes" id="UP000188273"/>
    </source>
</evidence>
<evidence type="ECO:0000313" key="2">
    <source>
        <dbReference type="EMBL" id="AQQ09559.1"/>
    </source>
</evidence>
<evidence type="ECO:0008006" key="4">
    <source>
        <dbReference type="Google" id="ProtNLM"/>
    </source>
</evidence>
<dbReference type="STRING" id="1940790.L21SP3_01365"/>
<keyword evidence="1" id="KW-0812">Transmembrane</keyword>
<dbReference type="AlphaFoldDB" id="A0A1Q2HQ11"/>
<dbReference type="RefSeq" id="WP_077540143.1">
    <property type="nucleotide sequence ID" value="NZ_CP019633.1"/>
</dbReference>
<accession>A0A1Q2HQ11</accession>
<organism evidence="2 3">
    <name type="scientific">Sedimentisphaera cyanobacteriorum</name>
    <dbReference type="NCBI Taxonomy" id="1940790"/>
    <lineage>
        <taxon>Bacteria</taxon>
        <taxon>Pseudomonadati</taxon>
        <taxon>Planctomycetota</taxon>
        <taxon>Phycisphaerae</taxon>
        <taxon>Sedimentisphaerales</taxon>
        <taxon>Sedimentisphaeraceae</taxon>
        <taxon>Sedimentisphaera</taxon>
    </lineage>
</organism>